<evidence type="ECO:0000259" key="6">
    <source>
        <dbReference type="Pfam" id="PF02656"/>
    </source>
</evidence>
<dbReference type="RefSeq" id="WP_205720497.1">
    <property type="nucleotide sequence ID" value="NZ_CP070608.1"/>
</dbReference>
<comment type="subcellular location">
    <subcellularLocation>
        <location evidence="1">Endomembrane system</location>
        <topology evidence="1">Multi-pass membrane protein</topology>
    </subcellularLocation>
</comment>
<keyword evidence="4 5" id="KW-0472">Membrane</keyword>
<dbReference type="GO" id="GO:0012505">
    <property type="term" value="C:endomembrane system"/>
    <property type="evidence" value="ECO:0007669"/>
    <property type="project" value="UniProtKB-SubCell"/>
</dbReference>
<reference evidence="7" key="1">
    <citation type="submission" date="2021-02" db="EMBL/GenBank/DDBJ databases">
        <title>Fulvivirga sp. S481 isolated from sea water.</title>
        <authorList>
            <person name="Bae S.S."/>
            <person name="Baek K."/>
        </authorList>
    </citation>
    <scope>NUCLEOTIDE SEQUENCE</scope>
    <source>
        <strain evidence="7">S481</strain>
    </source>
</reference>
<organism evidence="7 8">
    <name type="scientific">Fulvivirga lutea</name>
    <dbReference type="NCBI Taxonomy" id="2810512"/>
    <lineage>
        <taxon>Bacteria</taxon>
        <taxon>Pseudomonadati</taxon>
        <taxon>Bacteroidota</taxon>
        <taxon>Cytophagia</taxon>
        <taxon>Cytophagales</taxon>
        <taxon>Fulvivirgaceae</taxon>
        <taxon>Fulvivirga</taxon>
    </lineage>
</organism>
<evidence type="ECO:0000256" key="2">
    <source>
        <dbReference type="ARBA" id="ARBA00022692"/>
    </source>
</evidence>
<feature type="domain" description="DUF202" evidence="6">
    <location>
        <begin position="27"/>
        <end position="89"/>
    </location>
</feature>
<dbReference type="Proteomes" id="UP000662783">
    <property type="component" value="Chromosome"/>
</dbReference>
<keyword evidence="3 5" id="KW-1133">Transmembrane helix</keyword>
<name>A0A974WDF0_9BACT</name>
<dbReference type="InterPro" id="IPR003807">
    <property type="entry name" value="DUF202"/>
</dbReference>
<feature type="transmembrane region" description="Helical" evidence="5">
    <location>
        <begin position="36"/>
        <end position="56"/>
    </location>
</feature>
<gene>
    <name evidence="7" type="ORF">JR347_10175</name>
</gene>
<evidence type="ECO:0000256" key="4">
    <source>
        <dbReference type="ARBA" id="ARBA00023136"/>
    </source>
</evidence>
<dbReference type="KEGG" id="fuv:JR347_10175"/>
<evidence type="ECO:0000256" key="1">
    <source>
        <dbReference type="ARBA" id="ARBA00004127"/>
    </source>
</evidence>
<feature type="transmembrane region" description="Helical" evidence="5">
    <location>
        <begin position="62"/>
        <end position="82"/>
    </location>
</feature>
<evidence type="ECO:0000256" key="3">
    <source>
        <dbReference type="ARBA" id="ARBA00022989"/>
    </source>
</evidence>
<sequence>MRKFKRFTSNYSIKEKIILRDFLALERTTLANERTFFAYIRAGIYLSLAGIAILKLKNFESITWLGTVLFGISAFFFVFGIVRYQLLQKKLNKFYDLLDEEKMLKELKKNKLKESED</sequence>
<proteinExistence type="predicted"/>
<protein>
    <submittedName>
        <fullName evidence="7">DUF202 domain-containing protein</fullName>
    </submittedName>
</protein>
<dbReference type="AlphaFoldDB" id="A0A974WDF0"/>
<accession>A0A974WDF0</accession>
<keyword evidence="2 5" id="KW-0812">Transmembrane</keyword>
<evidence type="ECO:0000256" key="5">
    <source>
        <dbReference type="SAM" id="Phobius"/>
    </source>
</evidence>
<evidence type="ECO:0000313" key="7">
    <source>
        <dbReference type="EMBL" id="QSE95984.1"/>
    </source>
</evidence>
<evidence type="ECO:0000313" key="8">
    <source>
        <dbReference type="Proteomes" id="UP000662783"/>
    </source>
</evidence>
<dbReference type="EMBL" id="CP070608">
    <property type="protein sequence ID" value="QSE95984.1"/>
    <property type="molecule type" value="Genomic_DNA"/>
</dbReference>
<keyword evidence="8" id="KW-1185">Reference proteome</keyword>
<dbReference type="Pfam" id="PF02656">
    <property type="entry name" value="DUF202"/>
    <property type="match status" value="1"/>
</dbReference>